<evidence type="ECO:0000259" key="7">
    <source>
        <dbReference type="PROSITE" id="PS51767"/>
    </source>
</evidence>
<dbReference type="FunFam" id="2.40.70.10:FF:000004">
    <property type="entry name" value="Pepsin A"/>
    <property type="match status" value="1"/>
</dbReference>
<feature type="active site" evidence="3">
    <location>
        <position position="91"/>
    </location>
</feature>
<keyword evidence="6" id="KW-0732">Signal</keyword>
<dbReference type="PANTHER" id="PTHR47966">
    <property type="entry name" value="BETA-SITE APP-CLEAVING ENZYME, ISOFORM A-RELATED"/>
    <property type="match status" value="1"/>
</dbReference>
<keyword evidence="5" id="KW-0378">Hydrolase</keyword>
<evidence type="ECO:0000313" key="8">
    <source>
        <dbReference type="Ensembl" id="ENSVKKP00000014524.1"/>
    </source>
</evidence>
<dbReference type="GO" id="GO:0004190">
    <property type="term" value="F:aspartic-type endopeptidase activity"/>
    <property type="evidence" value="ECO:0007669"/>
    <property type="project" value="UniProtKB-KW"/>
</dbReference>
<dbReference type="PRINTS" id="PR00792">
    <property type="entry name" value="PEPSIN"/>
</dbReference>
<dbReference type="OrthoDB" id="771136at2759"/>
<evidence type="ECO:0000313" key="9">
    <source>
        <dbReference type="Proteomes" id="UP000694545"/>
    </source>
</evidence>
<feature type="disulfide bond" evidence="4">
    <location>
        <begin position="104"/>
        <end position="109"/>
    </location>
</feature>
<feature type="chain" id="PRO_5034120964" description="Peptidase A1 domain-containing protein" evidence="6">
    <location>
        <begin position="17"/>
        <end position="391"/>
    </location>
</feature>
<dbReference type="KEGG" id="vko:123034113"/>
<dbReference type="Ensembl" id="ENSVKKT00000014877.1">
    <property type="protein sequence ID" value="ENSVKKP00000014524.1"/>
    <property type="gene ID" value="ENSVKKG00000009988.1"/>
</dbReference>
<feature type="disulfide bond" evidence="4">
    <location>
        <begin position="313"/>
        <end position="346"/>
    </location>
</feature>
<dbReference type="RefSeq" id="XP_044307173.1">
    <property type="nucleotide sequence ID" value="XM_044451238.1"/>
</dbReference>
<feature type="domain" description="Peptidase A1" evidence="7">
    <location>
        <begin position="73"/>
        <end position="388"/>
    </location>
</feature>
<evidence type="ECO:0000256" key="5">
    <source>
        <dbReference type="RuleBase" id="RU000454"/>
    </source>
</evidence>
<protein>
    <recommendedName>
        <fullName evidence="7">Peptidase A1 domain-containing protein</fullName>
    </recommendedName>
</protein>
<dbReference type="InterPro" id="IPR001461">
    <property type="entry name" value="Aspartic_peptidase_A1"/>
</dbReference>
<accession>A0A8D2Q0P8</accession>
<evidence type="ECO:0000256" key="6">
    <source>
        <dbReference type="SAM" id="SignalP"/>
    </source>
</evidence>
<dbReference type="Pfam" id="PF00026">
    <property type="entry name" value="Asp"/>
    <property type="match status" value="1"/>
</dbReference>
<feature type="signal peptide" evidence="6">
    <location>
        <begin position="1"/>
        <end position="16"/>
    </location>
</feature>
<dbReference type="SUPFAM" id="SSF50630">
    <property type="entry name" value="Acid proteases"/>
    <property type="match status" value="1"/>
</dbReference>
<evidence type="ECO:0000256" key="3">
    <source>
        <dbReference type="PIRSR" id="PIRSR601461-1"/>
    </source>
</evidence>
<gene>
    <name evidence="8" type="primary">LOC123034113</name>
</gene>
<organism evidence="8 9">
    <name type="scientific">Varanus komodoensis</name>
    <name type="common">Komodo dragon</name>
    <dbReference type="NCBI Taxonomy" id="61221"/>
    <lineage>
        <taxon>Eukaryota</taxon>
        <taxon>Metazoa</taxon>
        <taxon>Chordata</taxon>
        <taxon>Craniata</taxon>
        <taxon>Vertebrata</taxon>
        <taxon>Euteleostomi</taxon>
        <taxon>Lepidosauria</taxon>
        <taxon>Squamata</taxon>
        <taxon>Bifurcata</taxon>
        <taxon>Unidentata</taxon>
        <taxon>Episquamata</taxon>
        <taxon>Toxicofera</taxon>
        <taxon>Anguimorpha</taxon>
        <taxon>Paleoanguimorpha</taxon>
        <taxon>Varanoidea</taxon>
        <taxon>Varanidae</taxon>
        <taxon>Varanus</taxon>
    </lineage>
</organism>
<proteinExistence type="inferred from homology"/>
<evidence type="ECO:0000256" key="1">
    <source>
        <dbReference type="ARBA" id="ARBA00007447"/>
    </source>
</evidence>
<comment type="similarity">
    <text evidence="1 5">Belongs to the peptidase A1 family.</text>
</comment>
<dbReference type="PROSITE" id="PS00141">
    <property type="entry name" value="ASP_PROTEASE"/>
    <property type="match status" value="1"/>
</dbReference>
<name>A0A8D2Q0P8_VARKO</name>
<dbReference type="GO" id="GO:0006508">
    <property type="term" value="P:proteolysis"/>
    <property type="evidence" value="ECO:0007669"/>
    <property type="project" value="UniProtKB-KW"/>
</dbReference>
<keyword evidence="2 4" id="KW-1015">Disulfide bond</keyword>
<reference evidence="8" key="1">
    <citation type="submission" date="2025-08" db="UniProtKB">
        <authorList>
            <consortium name="Ensembl"/>
        </authorList>
    </citation>
    <scope>IDENTIFICATION</scope>
</reference>
<dbReference type="GeneID" id="123034113"/>
<reference evidence="8" key="2">
    <citation type="submission" date="2025-09" db="UniProtKB">
        <authorList>
            <consortium name="Ensembl"/>
        </authorList>
    </citation>
    <scope>IDENTIFICATION</scope>
</reference>
<dbReference type="PROSITE" id="PS51767">
    <property type="entry name" value="PEPTIDASE_A1"/>
    <property type="match status" value="1"/>
</dbReference>
<dbReference type="InterPro" id="IPR021109">
    <property type="entry name" value="Peptidase_aspartic_dom_sf"/>
</dbReference>
<keyword evidence="5" id="KW-0064">Aspartyl protease</keyword>
<dbReference type="Gene3D" id="2.40.70.10">
    <property type="entry name" value="Acid Proteases"/>
    <property type="match status" value="2"/>
</dbReference>
<dbReference type="AlphaFoldDB" id="A0A8D2Q0P8"/>
<keyword evidence="9" id="KW-1185">Reference proteome</keyword>
<dbReference type="InterPro" id="IPR012848">
    <property type="entry name" value="Aspartic_peptidase_N"/>
</dbReference>
<dbReference type="Pfam" id="PF07966">
    <property type="entry name" value="A1_Propeptide"/>
    <property type="match status" value="1"/>
</dbReference>
<feature type="active site" evidence="3">
    <location>
        <position position="279"/>
    </location>
</feature>
<dbReference type="Proteomes" id="UP000694545">
    <property type="component" value="Unplaced"/>
</dbReference>
<dbReference type="Gene3D" id="6.10.140.60">
    <property type="match status" value="1"/>
</dbReference>
<dbReference type="InterPro" id="IPR033121">
    <property type="entry name" value="PEPTIDASE_A1"/>
</dbReference>
<keyword evidence="5" id="KW-0645">Protease</keyword>
<sequence length="391" mass="43422">MKWLVLAFVCFHLSEGLERIILKKGKSVRENMKEKGVLEKYLTKHRIDPALKYHRNEYTVAQEPITNLLNTYYFGEISIGTPPQNFRVLMDTGSANLWVPSVQCNTYACGNHNKFDPSASSTFVNNGQTDTLYYGSGSLTIELAYDTVQIQNIVVYNQEFGLGVSEPTDPFYYASFDGIMGLSYPSSAVGHVGGATVLQQMLSQNQLSEPIFSFYFSRNPTVQYGGELILGGINDQLFSGQLTWTPVTREAYWQIGFQEFLIGNQVTGWCSSGCQAVVDTGTSTLAIPQQYIGSFVQYVGAQQDNNGDYFVNCNNVQNLPTITFTINGAQFPLPPSAYVSNDNGYCTLQIEATYLPSPSGEPMWTFGDVFLKEYYSAYDIGNNMMGFAPSV</sequence>
<evidence type="ECO:0000256" key="2">
    <source>
        <dbReference type="ARBA" id="ARBA00023157"/>
    </source>
</evidence>
<dbReference type="PANTHER" id="PTHR47966:SF70">
    <property type="entry name" value="PEPTIDASE A1 DOMAIN-CONTAINING PROTEIN"/>
    <property type="match status" value="1"/>
</dbReference>
<dbReference type="InterPro" id="IPR001969">
    <property type="entry name" value="Aspartic_peptidase_AS"/>
</dbReference>
<evidence type="ECO:0000256" key="4">
    <source>
        <dbReference type="PIRSR" id="PIRSR601461-2"/>
    </source>
</evidence>
<dbReference type="FunFam" id="2.40.70.10:FF:000006">
    <property type="entry name" value="Cathepsin E"/>
    <property type="match status" value="1"/>
</dbReference>
<dbReference type="OMA" id="QELYWKI"/>